<feature type="transmembrane region" description="Helical" evidence="6">
    <location>
        <begin position="131"/>
        <end position="151"/>
    </location>
</feature>
<organism evidence="8 9">
    <name type="scientific">Lacibacterium aquatile</name>
    <dbReference type="NCBI Taxonomy" id="1168082"/>
    <lineage>
        <taxon>Bacteria</taxon>
        <taxon>Pseudomonadati</taxon>
        <taxon>Pseudomonadota</taxon>
        <taxon>Alphaproteobacteria</taxon>
        <taxon>Rhodospirillales</taxon>
        <taxon>Rhodospirillaceae</taxon>
    </lineage>
</organism>
<keyword evidence="9" id="KW-1185">Reference proteome</keyword>
<keyword evidence="3 6" id="KW-0812">Transmembrane</keyword>
<feature type="transmembrane region" description="Helical" evidence="6">
    <location>
        <begin position="243"/>
        <end position="264"/>
    </location>
</feature>
<evidence type="ECO:0000259" key="7">
    <source>
        <dbReference type="Pfam" id="PF00892"/>
    </source>
</evidence>
<dbReference type="SUPFAM" id="SSF103481">
    <property type="entry name" value="Multidrug resistance efflux transporter EmrE"/>
    <property type="match status" value="2"/>
</dbReference>
<feature type="domain" description="EamA" evidence="7">
    <location>
        <begin position="157"/>
        <end position="286"/>
    </location>
</feature>
<evidence type="ECO:0000256" key="5">
    <source>
        <dbReference type="ARBA" id="ARBA00023136"/>
    </source>
</evidence>
<evidence type="ECO:0000313" key="9">
    <source>
        <dbReference type="Proteomes" id="UP001597295"/>
    </source>
</evidence>
<feature type="transmembrane region" description="Helical" evidence="6">
    <location>
        <begin position="187"/>
        <end position="207"/>
    </location>
</feature>
<feature type="transmembrane region" description="Helical" evidence="6">
    <location>
        <begin position="91"/>
        <end position="119"/>
    </location>
</feature>
<evidence type="ECO:0000256" key="3">
    <source>
        <dbReference type="ARBA" id="ARBA00022692"/>
    </source>
</evidence>
<feature type="transmembrane region" description="Helical" evidence="6">
    <location>
        <begin position="270"/>
        <end position="287"/>
    </location>
</feature>
<dbReference type="Gene3D" id="1.10.3730.20">
    <property type="match status" value="1"/>
</dbReference>
<keyword evidence="4 6" id="KW-1133">Transmembrane helix</keyword>
<feature type="transmembrane region" description="Helical" evidence="6">
    <location>
        <begin position="49"/>
        <end position="71"/>
    </location>
</feature>
<keyword evidence="5 6" id="KW-0472">Membrane</keyword>
<reference evidence="9" key="1">
    <citation type="journal article" date="2019" name="Int. J. Syst. Evol. Microbiol.">
        <title>The Global Catalogue of Microorganisms (GCM) 10K type strain sequencing project: providing services to taxonomists for standard genome sequencing and annotation.</title>
        <authorList>
            <consortium name="The Broad Institute Genomics Platform"/>
            <consortium name="The Broad Institute Genome Sequencing Center for Infectious Disease"/>
            <person name="Wu L."/>
            <person name="Ma J."/>
        </authorList>
    </citation>
    <scope>NUCLEOTIDE SEQUENCE [LARGE SCALE GENOMIC DNA]</scope>
    <source>
        <strain evidence="9">CGMCC 1.19062</strain>
    </source>
</reference>
<comment type="similarity">
    <text evidence="2">Belongs to the drug/metabolite transporter (DMT) superfamily. 10 TMS drug/metabolite exporter (DME) (TC 2.A.7.3) family.</text>
</comment>
<accession>A0ABW5DNX0</accession>
<dbReference type="PANTHER" id="PTHR22911:SF6">
    <property type="entry name" value="SOLUTE CARRIER FAMILY 35 MEMBER G1"/>
    <property type="match status" value="1"/>
</dbReference>
<sequence>MTVVAAPDQAAKNLKATGFLLLGSLTFTFEVVLLRYLGDHVPFAQIVLFRALAQILFAGVWMSTTVGWVALKTSRPGMHIVRGLFSLACWWLYYASFASLGIAMATVLAFTTSLFTVLLAGPVMGEKVGPLRWAATLIGFSGVVIAAGLDHLKFDPAVIMALFSAAAGAGIVMSNRRLSTTESTQTIMVYIGLVTIVGVLPVAIWQGGFPSGWDIPLLALSSLTGCCGMWCNIEAYRIGEVSAIAPVPYIRLLFAALAGFVFFAEVPDPRFWFGAVLIVGGALLISVRRKARKE</sequence>
<comment type="subcellular location">
    <subcellularLocation>
        <location evidence="1">Membrane</location>
        <topology evidence="1">Multi-pass membrane protein</topology>
    </subcellularLocation>
</comment>
<dbReference type="Pfam" id="PF00892">
    <property type="entry name" value="EamA"/>
    <property type="match status" value="2"/>
</dbReference>
<evidence type="ECO:0000313" key="8">
    <source>
        <dbReference type="EMBL" id="MFD2261586.1"/>
    </source>
</evidence>
<dbReference type="PANTHER" id="PTHR22911">
    <property type="entry name" value="ACYL-MALONYL CONDENSING ENZYME-RELATED"/>
    <property type="match status" value="1"/>
</dbReference>
<evidence type="ECO:0000256" key="1">
    <source>
        <dbReference type="ARBA" id="ARBA00004141"/>
    </source>
</evidence>
<proteinExistence type="inferred from homology"/>
<feature type="transmembrane region" description="Helical" evidence="6">
    <location>
        <begin position="213"/>
        <end position="231"/>
    </location>
</feature>
<name>A0ABW5DNX0_9PROT</name>
<dbReference type="InterPro" id="IPR037185">
    <property type="entry name" value="EmrE-like"/>
</dbReference>
<evidence type="ECO:0000256" key="4">
    <source>
        <dbReference type="ARBA" id="ARBA00022989"/>
    </source>
</evidence>
<protein>
    <submittedName>
        <fullName evidence="8">DMT family transporter</fullName>
    </submittedName>
</protein>
<dbReference type="EMBL" id="JBHUIP010000002">
    <property type="protein sequence ID" value="MFD2261586.1"/>
    <property type="molecule type" value="Genomic_DNA"/>
</dbReference>
<comment type="caution">
    <text evidence="8">The sequence shown here is derived from an EMBL/GenBank/DDBJ whole genome shotgun (WGS) entry which is preliminary data.</text>
</comment>
<dbReference type="Proteomes" id="UP001597295">
    <property type="component" value="Unassembled WGS sequence"/>
</dbReference>
<gene>
    <name evidence="8" type="ORF">ACFSM5_01725</name>
</gene>
<dbReference type="RefSeq" id="WP_379874536.1">
    <property type="nucleotide sequence ID" value="NZ_JBHUIP010000002.1"/>
</dbReference>
<evidence type="ECO:0000256" key="2">
    <source>
        <dbReference type="ARBA" id="ARBA00009853"/>
    </source>
</evidence>
<feature type="transmembrane region" description="Helical" evidence="6">
    <location>
        <begin position="16"/>
        <end position="37"/>
    </location>
</feature>
<feature type="transmembrane region" description="Helical" evidence="6">
    <location>
        <begin position="157"/>
        <end position="175"/>
    </location>
</feature>
<dbReference type="InterPro" id="IPR000620">
    <property type="entry name" value="EamA_dom"/>
</dbReference>
<feature type="domain" description="EamA" evidence="7">
    <location>
        <begin position="19"/>
        <end position="146"/>
    </location>
</feature>
<evidence type="ECO:0000256" key="6">
    <source>
        <dbReference type="SAM" id="Phobius"/>
    </source>
</evidence>